<gene>
    <name evidence="2" type="ORF">BST42_00130</name>
</gene>
<protein>
    <recommendedName>
        <fullName evidence="4">Lipoprotein</fullName>
    </recommendedName>
</protein>
<comment type="caution">
    <text evidence="2">The sequence shown here is derived from an EMBL/GenBank/DDBJ whole genome shotgun (WGS) entry which is preliminary data.</text>
</comment>
<organism evidence="2 3">
    <name type="scientific">Mycolicibacterium rhodesiae</name>
    <name type="common">Mycobacterium rhodesiae</name>
    <dbReference type="NCBI Taxonomy" id="36814"/>
    <lineage>
        <taxon>Bacteria</taxon>
        <taxon>Bacillati</taxon>
        <taxon>Actinomycetota</taxon>
        <taxon>Actinomycetes</taxon>
        <taxon>Mycobacteriales</taxon>
        <taxon>Mycobacteriaceae</taxon>
        <taxon>Mycolicibacterium</taxon>
    </lineage>
</organism>
<dbReference type="RefSeq" id="WP_083116573.1">
    <property type="nucleotide sequence ID" value="NZ_JACKUO010000024.1"/>
</dbReference>
<feature type="signal peptide" evidence="1">
    <location>
        <begin position="1"/>
        <end position="23"/>
    </location>
</feature>
<evidence type="ECO:0000313" key="2">
    <source>
        <dbReference type="EMBL" id="ORB56880.1"/>
    </source>
</evidence>
<reference evidence="2 3" key="1">
    <citation type="submission" date="2016-12" db="EMBL/GenBank/DDBJ databases">
        <title>The new phylogeny of genus Mycobacterium.</title>
        <authorList>
            <person name="Tortoli E."/>
            <person name="Trovato A."/>
            <person name="Cirillo D.M."/>
        </authorList>
    </citation>
    <scope>NUCLEOTIDE SEQUENCE [LARGE SCALE GENOMIC DNA]</scope>
    <source>
        <strain evidence="2 3">DSM 44223</strain>
    </source>
</reference>
<evidence type="ECO:0000256" key="1">
    <source>
        <dbReference type="SAM" id="SignalP"/>
    </source>
</evidence>
<keyword evidence="3" id="KW-1185">Reference proteome</keyword>
<sequence>MRRGFSTAAAVAVAVALTGTACSNSDSGNKAPASASSATTASSAATAASSAATAASSAPVAADKLPSLVPTPANSQTTKGPDNIADGGIHLYFQVNGSPNDVMTAYKAALEEKGWTVTTMVTSGGQGGGGATYTGTNGGAYGVFDGGGYSANTYLDVCAWPTKPANPNCSRGDR</sequence>
<dbReference type="AlphaFoldDB" id="A0A1X0J4F8"/>
<dbReference type="Proteomes" id="UP000192534">
    <property type="component" value="Unassembled WGS sequence"/>
</dbReference>
<proteinExistence type="predicted"/>
<feature type="chain" id="PRO_5039069226" description="Lipoprotein" evidence="1">
    <location>
        <begin position="24"/>
        <end position="174"/>
    </location>
</feature>
<evidence type="ECO:0000313" key="3">
    <source>
        <dbReference type="Proteomes" id="UP000192534"/>
    </source>
</evidence>
<name>A0A1X0J4F8_MYCRH</name>
<dbReference type="EMBL" id="MVIH01000001">
    <property type="protein sequence ID" value="ORB56880.1"/>
    <property type="molecule type" value="Genomic_DNA"/>
</dbReference>
<dbReference type="OrthoDB" id="4749256at2"/>
<evidence type="ECO:0008006" key="4">
    <source>
        <dbReference type="Google" id="ProtNLM"/>
    </source>
</evidence>
<dbReference type="PROSITE" id="PS51257">
    <property type="entry name" value="PROKAR_LIPOPROTEIN"/>
    <property type="match status" value="1"/>
</dbReference>
<accession>A0A1X0J4F8</accession>
<keyword evidence="1" id="KW-0732">Signal</keyword>